<dbReference type="InterPro" id="IPR036249">
    <property type="entry name" value="Thioredoxin-like_sf"/>
</dbReference>
<dbReference type="Gene3D" id="3.10.20.30">
    <property type="match status" value="1"/>
</dbReference>
<dbReference type="CDD" id="cd00207">
    <property type="entry name" value="fer2"/>
    <property type="match status" value="1"/>
</dbReference>
<evidence type="ECO:0000256" key="3">
    <source>
        <dbReference type="SAM" id="MobiDB-lite"/>
    </source>
</evidence>
<dbReference type="STRING" id="106004.A0A1Y2G024"/>
<dbReference type="SUPFAM" id="SSF54292">
    <property type="entry name" value="2Fe-2S ferredoxin-like"/>
    <property type="match status" value="1"/>
</dbReference>
<comment type="caution">
    <text evidence="4">The sequence shown here is derived from an EMBL/GenBank/DDBJ whole genome shotgun (WGS) entry which is preliminary data.</text>
</comment>
<feature type="region of interest" description="Disordered" evidence="3">
    <location>
        <begin position="87"/>
        <end position="126"/>
    </location>
</feature>
<dbReference type="SUPFAM" id="SSF52833">
    <property type="entry name" value="Thioredoxin-like"/>
    <property type="match status" value="1"/>
</dbReference>
<name>A0A1Y2G024_9BASI</name>
<gene>
    <name evidence="4" type="ORF">BCR35DRAFT_350199</name>
</gene>
<reference evidence="4 5" key="1">
    <citation type="submission" date="2016-07" db="EMBL/GenBank/DDBJ databases">
        <title>Pervasive Adenine N6-methylation of Active Genes in Fungi.</title>
        <authorList>
            <consortium name="DOE Joint Genome Institute"/>
            <person name="Mondo S.J."/>
            <person name="Dannebaum R.O."/>
            <person name="Kuo R.C."/>
            <person name="Labutti K."/>
            <person name="Haridas S."/>
            <person name="Kuo A."/>
            <person name="Salamov A."/>
            <person name="Ahrendt S.R."/>
            <person name="Lipzen A."/>
            <person name="Sullivan W."/>
            <person name="Andreopoulos W.B."/>
            <person name="Clum A."/>
            <person name="Lindquist E."/>
            <person name="Daum C."/>
            <person name="Ramamoorthy G.K."/>
            <person name="Gryganskyi A."/>
            <person name="Culley D."/>
            <person name="Magnuson J.K."/>
            <person name="James T.Y."/>
            <person name="O'Malley M.A."/>
            <person name="Stajich J.E."/>
            <person name="Spatafora J.W."/>
            <person name="Visel A."/>
            <person name="Grigoriev I.V."/>
        </authorList>
    </citation>
    <scope>NUCLEOTIDE SEQUENCE [LARGE SCALE GENOMIC DNA]</scope>
    <source>
        <strain evidence="4 5">62-1032</strain>
    </source>
</reference>
<accession>A0A1Y2G024</accession>
<dbReference type="Gene3D" id="3.40.30.10">
    <property type="entry name" value="Glutaredoxin"/>
    <property type="match status" value="1"/>
</dbReference>
<dbReference type="CDD" id="cd03062">
    <property type="entry name" value="TRX_Fd_Sucrase"/>
    <property type="match status" value="1"/>
</dbReference>
<keyword evidence="1" id="KW-0479">Metal-binding</keyword>
<dbReference type="InterPro" id="IPR012675">
    <property type="entry name" value="Beta-grasp_dom_sf"/>
</dbReference>
<evidence type="ECO:0000256" key="2">
    <source>
        <dbReference type="ARBA" id="ARBA00023014"/>
    </source>
</evidence>
<dbReference type="Proteomes" id="UP000193467">
    <property type="component" value="Unassembled WGS sequence"/>
</dbReference>
<dbReference type="AlphaFoldDB" id="A0A1Y2G024"/>
<dbReference type="Pfam" id="PF06999">
    <property type="entry name" value="Suc_Fer-like"/>
    <property type="match status" value="1"/>
</dbReference>
<keyword evidence="1" id="KW-0408">Iron</keyword>
<dbReference type="InParanoid" id="A0A1Y2G024"/>
<keyword evidence="5" id="KW-1185">Reference proteome</keyword>
<dbReference type="InterPro" id="IPR001041">
    <property type="entry name" value="2Fe-2S_ferredoxin-type"/>
</dbReference>
<keyword evidence="1" id="KW-0001">2Fe-2S</keyword>
<proteinExistence type="predicted"/>
<dbReference type="GO" id="GO:0051537">
    <property type="term" value="F:2 iron, 2 sulfur cluster binding"/>
    <property type="evidence" value="ECO:0007669"/>
    <property type="project" value="UniProtKB-KW"/>
</dbReference>
<dbReference type="InterPro" id="IPR036010">
    <property type="entry name" value="2Fe-2S_ferredoxin-like_sf"/>
</dbReference>
<dbReference type="OrthoDB" id="10253744at2759"/>
<dbReference type="EMBL" id="MCGR01000005">
    <property type="protein sequence ID" value="ORY89767.1"/>
    <property type="molecule type" value="Genomic_DNA"/>
</dbReference>
<evidence type="ECO:0000313" key="4">
    <source>
        <dbReference type="EMBL" id="ORY89767.1"/>
    </source>
</evidence>
<keyword evidence="2" id="KW-0411">Iron-sulfur</keyword>
<protein>
    <submittedName>
        <fullName evidence="4">Sucrase/ferredoxin-like-domain-containing protein</fullName>
    </submittedName>
</protein>
<organism evidence="4 5">
    <name type="scientific">Leucosporidium creatinivorum</name>
    <dbReference type="NCBI Taxonomy" id="106004"/>
    <lineage>
        <taxon>Eukaryota</taxon>
        <taxon>Fungi</taxon>
        <taxon>Dikarya</taxon>
        <taxon>Basidiomycota</taxon>
        <taxon>Pucciniomycotina</taxon>
        <taxon>Microbotryomycetes</taxon>
        <taxon>Leucosporidiales</taxon>
        <taxon>Leucosporidium</taxon>
    </lineage>
</organism>
<feature type="compositionally biased region" description="Basic and acidic residues" evidence="3">
    <location>
        <begin position="101"/>
        <end position="125"/>
    </location>
</feature>
<dbReference type="InterPro" id="IPR009737">
    <property type="entry name" value="Aim32/Apd1-like"/>
</dbReference>
<evidence type="ECO:0000256" key="1">
    <source>
        <dbReference type="ARBA" id="ARBA00022714"/>
    </source>
</evidence>
<dbReference type="PANTHER" id="PTHR31902">
    <property type="entry name" value="ACTIN PATCHES DISTAL PROTEIN 1"/>
    <property type="match status" value="1"/>
</dbReference>
<sequence length="442" mass="48576">MVASLAQRTLHATAARTSLRIARPCSRALSTPSSSSLPPLVGTAPEYKRHLILHVNQEAKDWPSHLDSTSKLYKELGERFGKHPVLSKSGFGVSDAGTRQQGEKPEKWDSSRPRFEEPVEGKEQESYTATLYPDFIPVPPLSLSTLSSFEDFFLALPSPSALSPPPSSTPPRADIYVCTHGARDCRCADLGEPLYQALVKEAKRRRLGGEMGDPEAQEGVRIARVAHIGGHKWAGNALMYRQDGRSDWYGLLRAEDAGELLDHAIATDSKPWWSRWRGRLGMSSEEVKDAYLEGTIGGSATRKRKEKARNALGDPVQLIFKSWDNVEEYKVMGYEGETVMETAKRHDLPSILATCGGHCECATCHVHIAPIEPPALQPSDSGRPLAAIPQEAPAPEMTDEEDEQLEFAMGADDNSRLGCQIPVTKDLGEWIAGGGRIQLPRY</sequence>
<evidence type="ECO:0000313" key="5">
    <source>
        <dbReference type="Proteomes" id="UP000193467"/>
    </source>
</evidence>